<reference evidence="2 3" key="1">
    <citation type="submission" date="2019-04" db="EMBL/GenBank/DDBJ databases">
        <title>Microbes associate with the intestines of laboratory mice.</title>
        <authorList>
            <person name="Navarre W."/>
            <person name="Wong E."/>
            <person name="Huang K."/>
            <person name="Tropini C."/>
            <person name="Ng K."/>
            <person name="Yu B."/>
        </authorList>
    </citation>
    <scope>NUCLEOTIDE SEQUENCE [LARGE SCALE GENOMIC DNA]</scope>
    <source>
        <strain evidence="2 3">NM62_B4-13</strain>
    </source>
</reference>
<protein>
    <recommendedName>
        <fullName evidence="4">Secreted protein</fullName>
    </recommendedName>
</protein>
<evidence type="ECO:0000313" key="3">
    <source>
        <dbReference type="Proteomes" id="UP000306631"/>
    </source>
</evidence>
<feature type="signal peptide" evidence="1">
    <location>
        <begin position="1"/>
        <end position="21"/>
    </location>
</feature>
<accession>A0A4S2D788</accession>
<dbReference type="RefSeq" id="WP_136003116.1">
    <property type="nucleotide sequence ID" value="NZ_SRYW01000001.1"/>
</dbReference>
<evidence type="ECO:0000313" key="2">
    <source>
        <dbReference type="EMBL" id="TGY37306.1"/>
    </source>
</evidence>
<feature type="chain" id="PRO_5020594485" description="Secreted protein" evidence="1">
    <location>
        <begin position="22"/>
        <end position="153"/>
    </location>
</feature>
<evidence type="ECO:0000256" key="1">
    <source>
        <dbReference type="SAM" id="SignalP"/>
    </source>
</evidence>
<dbReference type="Proteomes" id="UP000306631">
    <property type="component" value="Unassembled WGS sequence"/>
</dbReference>
<keyword evidence="1" id="KW-0732">Signal</keyword>
<dbReference type="OrthoDB" id="5988253at2"/>
<proteinExistence type="predicted"/>
<name>A0A4S2D788_STEMA</name>
<organism evidence="2 3">
    <name type="scientific">Stenotrophomonas maltophilia</name>
    <name type="common">Pseudomonas maltophilia</name>
    <name type="synonym">Xanthomonas maltophilia</name>
    <dbReference type="NCBI Taxonomy" id="40324"/>
    <lineage>
        <taxon>Bacteria</taxon>
        <taxon>Pseudomonadati</taxon>
        <taxon>Pseudomonadota</taxon>
        <taxon>Gammaproteobacteria</taxon>
        <taxon>Lysobacterales</taxon>
        <taxon>Lysobacteraceae</taxon>
        <taxon>Stenotrophomonas</taxon>
        <taxon>Stenotrophomonas maltophilia group</taxon>
    </lineage>
</organism>
<evidence type="ECO:0008006" key="4">
    <source>
        <dbReference type="Google" id="ProtNLM"/>
    </source>
</evidence>
<sequence>MNVLRAAVCLSLLSSAAVAWAQSPSECPSLPAGSGLQWHQQAQSDFMLCKASTADGREVLSLILSARDPALTLTRTLRQEKGGFAGESMYWYQPDLGGQKPPGYDTRRVAVVKYDKNRYAQIALYADSSQELGTLQSLTQSMNLNPTAVAAGR</sequence>
<comment type="caution">
    <text evidence="2">The sequence shown here is derived from an EMBL/GenBank/DDBJ whole genome shotgun (WGS) entry which is preliminary data.</text>
</comment>
<dbReference type="AlphaFoldDB" id="A0A4S2D788"/>
<gene>
    <name evidence="2" type="ORF">E5352_01720</name>
</gene>
<dbReference type="EMBL" id="SRYW01000001">
    <property type="protein sequence ID" value="TGY37306.1"/>
    <property type="molecule type" value="Genomic_DNA"/>
</dbReference>